<evidence type="ECO:0000256" key="1">
    <source>
        <dbReference type="SAM" id="MobiDB-lite"/>
    </source>
</evidence>
<comment type="caution">
    <text evidence="2">The sequence shown here is derived from an EMBL/GenBank/DDBJ whole genome shotgun (WGS) entry which is preliminary data.</text>
</comment>
<dbReference type="Proteomes" id="UP001182304">
    <property type="component" value="Unassembled WGS sequence"/>
</dbReference>
<sequence>MTLQLILVAIAFFLGLCGYVIFKLKRANNTIDALLKENAQLEQDKAIVTTQRNNQRERKRNEETANHATRDKLIDSLHKSHDLRD</sequence>
<organism evidence="2 3">
    <name type="scientific">Pasteurella multocida</name>
    <dbReference type="NCBI Taxonomy" id="747"/>
    <lineage>
        <taxon>Bacteria</taxon>
        <taxon>Pseudomonadati</taxon>
        <taxon>Pseudomonadota</taxon>
        <taxon>Gammaproteobacteria</taxon>
        <taxon>Pasteurellales</taxon>
        <taxon>Pasteurellaceae</taxon>
        <taxon>Pasteurella</taxon>
    </lineage>
</organism>
<dbReference type="Pfam" id="PF10883">
    <property type="entry name" value="DUF2681"/>
    <property type="match status" value="1"/>
</dbReference>
<feature type="region of interest" description="Disordered" evidence="1">
    <location>
        <begin position="46"/>
        <end position="85"/>
    </location>
</feature>
<feature type="compositionally biased region" description="Basic and acidic residues" evidence="1">
    <location>
        <begin position="54"/>
        <end position="85"/>
    </location>
</feature>
<evidence type="ECO:0000313" key="2">
    <source>
        <dbReference type="EMBL" id="MDT3453027.1"/>
    </source>
</evidence>
<dbReference type="RefSeq" id="WP_016570037.1">
    <property type="nucleotide sequence ID" value="NZ_AP025519.1"/>
</dbReference>
<reference evidence="2" key="1">
    <citation type="submission" date="2022-07" db="EMBL/GenBank/DDBJ databases">
        <title>Sequence of Pasteurella multocoda 17BRD-035.</title>
        <authorList>
            <person name="Roy Chowdhury P."/>
            <person name="Alhamami T."/>
            <person name="Trott D.J."/>
            <person name="Djordvevic S.P."/>
        </authorList>
    </citation>
    <scope>NUCLEOTIDE SEQUENCE</scope>
    <source>
        <strain evidence="2">17BRD-035</strain>
    </source>
</reference>
<gene>
    <name evidence="2" type="ORF">NQF69_09620</name>
</gene>
<name>A0AAW8V9M1_PASMD</name>
<dbReference type="EMBL" id="JANIEN010000012">
    <property type="protein sequence ID" value="MDT3453027.1"/>
    <property type="molecule type" value="Genomic_DNA"/>
</dbReference>
<dbReference type="InterPro" id="IPR020274">
    <property type="entry name" value="Uncharacterised_HI1496"/>
</dbReference>
<accession>A0AAW8V9M1</accession>
<protein>
    <submittedName>
        <fullName evidence="2">DUF2681 domain-containing protein</fullName>
    </submittedName>
</protein>
<evidence type="ECO:0000313" key="3">
    <source>
        <dbReference type="Proteomes" id="UP001182304"/>
    </source>
</evidence>
<proteinExistence type="predicted"/>
<dbReference type="AlphaFoldDB" id="A0AAW8V9M1"/>